<dbReference type="InterPro" id="IPR027640">
    <property type="entry name" value="Kinesin-like_fam"/>
</dbReference>
<evidence type="ECO:0000256" key="6">
    <source>
        <dbReference type="ARBA" id="ARBA00023175"/>
    </source>
</evidence>
<evidence type="ECO:0000256" key="1">
    <source>
        <dbReference type="ARBA" id="ARBA00004245"/>
    </source>
</evidence>
<dbReference type="PRINTS" id="PR00380">
    <property type="entry name" value="KINESINHEAVY"/>
</dbReference>
<evidence type="ECO:0000256" key="8">
    <source>
        <dbReference type="ARBA" id="ARBA00034704"/>
    </source>
</evidence>
<dbReference type="GO" id="GO:0003777">
    <property type="term" value="F:microtubule motor activity"/>
    <property type="evidence" value="ECO:0007669"/>
    <property type="project" value="InterPro"/>
</dbReference>
<dbReference type="InterPro" id="IPR036961">
    <property type="entry name" value="Kinesin_motor_dom_sf"/>
</dbReference>
<dbReference type="PANTHER" id="PTHR47968:SF67">
    <property type="entry name" value="KINESIN MOTOR DOMAIN-CONTAINING PROTEIN"/>
    <property type="match status" value="1"/>
</dbReference>
<comment type="similarity">
    <text evidence="8">Belongs to the TRAFAC class myosin-kinesin ATPase superfamily. Kinesin family. KIN-5/BimC subfamily.</text>
</comment>
<keyword evidence="15" id="KW-1185">Reference proteome</keyword>
<dbReference type="Pfam" id="PF00225">
    <property type="entry name" value="Kinesin"/>
    <property type="match status" value="1"/>
</dbReference>
<feature type="compositionally biased region" description="Polar residues" evidence="12">
    <location>
        <begin position="786"/>
        <end position="795"/>
    </location>
</feature>
<dbReference type="EMBL" id="NEDP02005067">
    <property type="protein sequence ID" value="OWF43544.1"/>
    <property type="molecule type" value="Genomic_DNA"/>
</dbReference>
<organism evidence="14 15">
    <name type="scientific">Mizuhopecten yessoensis</name>
    <name type="common">Japanese scallop</name>
    <name type="synonym">Patinopecten yessoensis</name>
    <dbReference type="NCBI Taxonomy" id="6573"/>
    <lineage>
        <taxon>Eukaryota</taxon>
        <taxon>Metazoa</taxon>
        <taxon>Spiralia</taxon>
        <taxon>Lophotrochozoa</taxon>
        <taxon>Mollusca</taxon>
        <taxon>Bivalvia</taxon>
        <taxon>Autobranchia</taxon>
        <taxon>Pteriomorphia</taxon>
        <taxon>Pectinida</taxon>
        <taxon>Pectinoidea</taxon>
        <taxon>Pectinidae</taxon>
        <taxon>Mizuhopecten</taxon>
    </lineage>
</organism>
<dbReference type="GO" id="GO:0005874">
    <property type="term" value="C:microtubule"/>
    <property type="evidence" value="ECO:0007669"/>
    <property type="project" value="UniProtKB-KW"/>
</dbReference>
<keyword evidence="7" id="KW-0206">Cytoskeleton</keyword>
<dbReference type="GO" id="GO:0007018">
    <property type="term" value="P:microtubule-based movement"/>
    <property type="evidence" value="ECO:0007669"/>
    <property type="project" value="InterPro"/>
</dbReference>
<keyword evidence="5 9" id="KW-0067">ATP-binding</keyword>
<feature type="compositionally biased region" description="Polar residues" evidence="12">
    <location>
        <begin position="527"/>
        <end position="554"/>
    </location>
</feature>
<dbReference type="STRING" id="6573.A0A210Q483"/>
<dbReference type="SUPFAM" id="SSF52540">
    <property type="entry name" value="P-loop containing nucleoside triphosphate hydrolases"/>
    <property type="match status" value="1"/>
</dbReference>
<dbReference type="Pfam" id="PF23735">
    <property type="entry name" value="KIF9"/>
    <property type="match status" value="1"/>
</dbReference>
<feature type="binding site" evidence="9">
    <location>
        <begin position="116"/>
        <end position="123"/>
    </location>
    <ligand>
        <name>ATP</name>
        <dbReference type="ChEBI" id="CHEBI:30616"/>
    </ligand>
</feature>
<feature type="region of interest" description="Disordered" evidence="12">
    <location>
        <begin position="527"/>
        <end position="566"/>
    </location>
</feature>
<feature type="region of interest" description="Disordered" evidence="12">
    <location>
        <begin position="641"/>
        <end position="665"/>
    </location>
</feature>
<dbReference type="InterPro" id="IPR001752">
    <property type="entry name" value="Kinesin_motor_dom"/>
</dbReference>
<dbReference type="FunFam" id="3.40.850.10:FF:000019">
    <property type="entry name" value="Kinesin-like protein KIN-5D"/>
    <property type="match status" value="1"/>
</dbReference>
<comment type="subcellular location">
    <subcellularLocation>
        <location evidence="1">Cytoplasm</location>
        <location evidence="1">Cytoskeleton</location>
    </subcellularLocation>
</comment>
<keyword evidence="11" id="KW-0175">Coiled coil</keyword>
<dbReference type="InterPro" id="IPR056524">
    <property type="entry name" value="KIF6/9_C"/>
</dbReference>
<evidence type="ECO:0000256" key="4">
    <source>
        <dbReference type="ARBA" id="ARBA00022741"/>
    </source>
</evidence>
<dbReference type="PANTHER" id="PTHR47968">
    <property type="entry name" value="CENTROMERE PROTEIN E"/>
    <property type="match status" value="1"/>
</dbReference>
<gene>
    <name evidence="14" type="ORF">KP79_PYT10234</name>
</gene>
<evidence type="ECO:0000256" key="10">
    <source>
        <dbReference type="RuleBase" id="RU000394"/>
    </source>
</evidence>
<feature type="region of interest" description="Disordered" evidence="12">
    <location>
        <begin position="457"/>
        <end position="479"/>
    </location>
</feature>
<feature type="region of interest" description="Disordered" evidence="12">
    <location>
        <begin position="709"/>
        <end position="827"/>
    </location>
</feature>
<evidence type="ECO:0000256" key="7">
    <source>
        <dbReference type="ARBA" id="ARBA00023212"/>
    </source>
</evidence>
<keyword evidence="4 9" id="KW-0547">Nucleotide-binding</keyword>
<evidence type="ECO:0000256" key="5">
    <source>
        <dbReference type="ARBA" id="ARBA00022840"/>
    </source>
</evidence>
<dbReference type="Gene3D" id="3.40.850.10">
    <property type="entry name" value="Kinesin motor domain"/>
    <property type="match status" value="1"/>
</dbReference>
<name>A0A210Q483_MIZYE</name>
<dbReference type="InterPro" id="IPR027417">
    <property type="entry name" value="P-loop_NTPase"/>
</dbReference>
<dbReference type="GO" id="GO:0008017">
    <property type="term" value="F:microtubule binding"/>
    <property type="evidence" value="ECO:0007669"/>
    <property type="project" value="InterPro"/>
</dbReference>
<proteinExistence type="inferred from homology"/>
<reference evidence="14 15" key="1">
    <citation type="journal article" date="2017" name="Nat. Ecol. Evol.">
        <title>Scallop genome provides insights into evolution of bilaterian karyotype and development.</title>
        <authorList>
            <person name="Wang S."/>
            <person name="Zhang J."/>
            <person name="Jiao W."/>
            <person name="Li J."/>
            <person name="Xun X."/>
            <person name="Sun Y."/>
            <person name="Guo X."/>
            <person name="Huan P."/>
            <person name="Dong B."/>
            <person name="Zhang L."/>
            <person name="Hu X."/>
            <person name="Sun X."/>
            <person name="Wang J."/>
            <person name="Zhao C."/>
            <person name="Wang Y."/>
            <person name="Wang D."/>
            <person name="Huang X."/>
            <person name="Wang R."/>
            <person name="Lv J."/>
            <person name="Li Y."/>
            <person name="Zhang Z."/>
            <person name="Liu B."/>
            <person name="Lu W."/>
            <person name="Hui Y."/>
            <person name="Liang J."/>
            <person name="Zhou Z."/>
            <person name="Hou R."/>
            <person name="Li X."/>
            <person name="Liu Y."/>
            <person name="Li H."/>
            <person name="Ning X."/>
            <person name="Lin Y."/>
            <person name="Zhao L."/>
            <person name="Xing Q."/>
            <person name="Dou J."/>
            <person name="Li Y."/>
            <person name="Mao J."/>
            <person name="Guo H."/>
            <person name="Dou H."/>
            <person name="Li T."/>
            <person name="Mu C."/>
            <person name="Jiang W."/>
            <person name="Fu Q."/>
            <person name="Fu X."/>
            <person name="Miao Y."/>
            <person name="Liu J."/>
            <person name="Yu Q."/>
            <person name="Li R."/>
            <person name="Liao H."/>
            <person name="Li X."/>
            <person name="Kong Y."/>
            <person name="Jiang Z."/>
            <person name="Chourrout D."/>
            <person name="Li R."/>
            <person name="Bao Z."/>
        </authorList>
    </citation>
    <scope>NUCLEOTIDE SEQUENCE [LARGE SCALE GENOMIC DNA]</scope>
    <source>
        <strain evidence="14 15">PY_sf001</strain>
    </source>
</reference>
<keyword evidence="3 10" id="KW-0493">Microtubule</keyword>
<dbReference type="PROSITE" id="PS00411">
    <property type="entry name" value="KINESIN_MOTOR_1"/>
    <property type="match status" value="1"/>
</dbReference>
<dbReference type="PROSITE" id="PS50067">
    <property type="entry name" value="KINESIN_MOTOR_2"/>
    <property type="match status" value="1"/>
</dbReference>
<evidence type="ECO:0000256" key="11">
    <source>
        <dbReference type="SAM" id="Coils"/>
    </source>
</evidence>
<dbReference type="Proteomes" id="UP000242188">
    <property type="component" value="Unassembled WGS sequence"/>
</dbReference>
<feature type="compositionally biased region" description="Polar residues" evidence="12">
    <location>
        <begin position="763"/>
        <end position="778"/>
    </location>
</feature>
<feature type="compositionally biased region" description="Pro residues" evidence="12">
    <location>
        <begin position="463"/>
        <end position="473"/>
    </location>
</feature>
<evidence type="ECO:0000256" key="3">
    <source>
        <dbReference type="ARBA" id="ARBA00022701"/>
    </source>
</evidence>
<feature type="coiled-coil region" evidence="11">
    <location>
        <begin position="589"/>
        <end position="633"/>
    </location>
</feature>
<accession>A0A210Q483</accession>
<dbReference type="OrthoDB" id="3176171at2759"/>
<feature type="domain" description="Kinesin motor" evidence="13">
    <location>
        <begin position="1"/>
        <end position="364"/>
    </location>
</feature>
<evidence type="ECO:0000256" key="12">
    <source>
        <dbReference type="SAM" id="MobiDB-lite"/>
    </source>
</evidence>
<dbReference type="GO" id="GO:0007010">
    <property type="term" value="P:cytoskeleton organization"/>
    <property type="evidence" value="ECO:0007669"/>
    <property type="project" value="UniProtKB-ARBA"/>
</dbReference>
<evidence type="ECO:0000256" key="2">
    <source>
        <dbReference type="ARBA" id="ARBA00022490"/>
    </source>
</evidence>
<keyword evidence="2" id="KW-0963">Cytoplasm</keyword>
<feature type="compositionally biased region" description="Acidic residues" evidence="12">
    <location>
        <begin position="646"/>
        <end position="662"/>
    </location>
</feature>
<evidence type="ECO:0000256" key="9">
    <source>
        <dbReference type="PROSITE-ProRule" id="PRU00283"/>
    </source>
</evidence>
<feature type="compositionally biased region" description="Low complexity" evidence="12">
    <location>
        <begin position="744"/>
        <end position="762"/>
    </location>
</feature>
<dbReference type="SMART" id="SM00129">
    <property type="entry name" value="KISc"/>
    <property type="match status" value="1"/>
</dbReference>
<dbReference type="GO" id="GO:0005524">
    <property type="term" value="F:ATP binding"/>
    <property type="evidence" value="ECO:0007669"/>
    <property type="project" value="UniProtKB-UniRule"/>
</dbReference>
<keyword evidence="6 9" id="KW-0505">Motor protein</keyword>
<dbReference type="InterPro" id="IPR019821">
    <property type="entry name" value="Kinesin_motor_CS"/>
</dbReference>
<dbReference type="AlphaFoldDB" id="A0A210Q483"/>
<sequence>MEILQPRTGQRFYSHWQGGSEHLYTNVQHTNCGQMGHQCNQATDLECDDDGQPRLTFVVPRDLAEGFINNKKENYKFRFQQVFDQKSKQEDVFEAVSKPVIDNVLSGYNGTIFAYGQTGSGKTFTITGGAERYADRGIIPRSISYLYEQFEKDTERTYELHISYLEIYNENGFDLLDPKHEASKLEDLPKVGLMEDSDQNIHLKNLSVHQASSEEEALNLLFLGDTNRMIAETPMNQASTRSHCIFTIHVTSRETGSATIRRAKLHLVDLAGSERVSKSGVGGTLLTEAKYINLSLHFLEQVIIALADKNRQHIPYRNSMMTSVLRDSLGGNCMTTMIATCSIEKRNLDESISTCRFAQRVAMIKNDVMVNEELDPKLMIQKLKREIQQLKEELAMATGEQRTDDLTDEDLQRCQEAVEQYLEDTDPEVSLSIGADMRKIETCFRILKKHVLDKPSVTEVVRSPPPEAPPPDTGPYSDTENRKLKELVQQRDNEINILVSMLKKEKKRASNAESELTNMGKFAVRTSSVSGEAPSYNNVAMSRESTGSRSSKPNSARRREEHAKSKILGDMSKGRQEAFETFRRDYPQQETIEQNKVQLKQRYAEAKSLGENVNKTRKKINHLKGQIEQHRMQLAMQGLVDPNNPEPDDEEQELRADMEEEKDSYKQSFTRLKTLKTEIEHLQHLLEKSKVKLMKDFEMWWAEQAVISQSNSSGGGSMKSAWRTPTPKRAGKAPPLDLVSPGNSTLSQSSSASSLYQSASHSIPQQSYQPASHSQPQQIGHHRQKVATQLSSFYSQPPPQPQPPVEKNGYRLPRSAGNDQKAGIPLTGDSRADADIMAFVKARQNILQQVCNMLRFCHRAQSKLSSKNIH</sequence>
<comment type="caution">
    <text evidence="14">The sequence shown here is derived from an EMBL/GenBank/DDBJ whole genome shotgun (WGS) entry which is preliminary data.</text>
</comment>
<protein>
    <recommendedName>
        <fullName evidence="10">Kinesin-like protein</fullName>
    </recommendedName>
</protein>
<evidence type="ECO:0000313" key="14">
    <source>
        <dbReference type="EMBL" id="OWF43544.1"/>
    </source>
</evidence>
<evidence type="ECO:0000259" key="13">
    <source>
        <dbReference type="PROSITE" id="PS50067"/>
    </source>
</evidence>
<evidence type="ECO:0000313" key="15">
    <source>
        <dbReference type="Proteomes" id="UP000242188"/>
    </source>
</evidence>